<protein>
    <submittedName>
        <fullName evidence="1">Uncharacterized protein</fullName>
    </submittedName>
</protein>
<dbReference type="EMBL" id="GBRH01175298">
    <property type="protein sequence ID" value="JAE22598.1"/>
    <property type="molecule type" value="Transcribed_RNA"/>
</dbReference>
<reference evidence="1" key="2">
    <citation type="journal article" date="2015" name="Data Brief">
        <title>Shoot transcriptome of the giant reed, Arundo donax.</title>
        <authorList>
            <person name="Barrero R.A."/>
            <person name="Guerrero F.D."/>
            <person name="Moolhuijzen P."/>
            <person name="Goolsby J.A."/>
            <person name="Tidwell J."/>
            <person name="Bellgard S.E."/>
            <person name="Bellgard M.I."/>
        </authorList>
    </citation>
    <scope>NUCLEOTIDE SEQUENCE</scope>
    <source>
        <tissue evidence="1">Shoot tissue taken approximately 20 cm above the soil surface</tissue>
    </source>
</reference>
<evidence type="ECO:0000313" key="1">
    <source>
        <dbReference type="EMBL" id="JAE22598.1"/>
    </source>
</evidence>
<sequence>MIMMIYANNRAVSKNNACELPFDVRHLVCSCNCWYSMCQFLQNICDI</sequence>
<proteinExistence type="predicted"/>
<organism evidence="1">
    <name type="scientific">Arundo donax</name>
    <name type="common">Giant reed</name>
    <name type="synonym">Donax arundinaceus</name>
    <dbReference type="NCBI Taxonomy" id="35708"/>
    <lineage>
        <taxon>Eukaryota</taxon>
        <taxon>Viridiplantae</taxon>
        <taxon>Streptophyta</taxon>
        <taxon>Embryophyta</taxon>
        <taxon>Tracheophyta</taxon>
        <taxon>Spermatophyta</taxon>
        <taxon>Magnoliopsida</taxon>
        <taxon>Liliopsida</taxon>
        <taxon>Poales</taxon>
        <taxon>Poaceae</taxon>
        <taxon>PACMAD clade</taxon>
        <taxon>Arundinoideae</taxon>
        <taxon>Arundineae</taxon>
        <taxon>Arundo</taxon>
    </lineage>
</organism>
<dbReference type="AlphaFoldDB" id="A0A0A9GPN7"/>
<reference evidence="1" key="1">
    <citation type="submission" date="2014-09" db="EMBL/GenBank/DDBJ databases">
        <authorList>
            <person name="Magalhaes I.L.F."/>
            <person name="Oliveira U."/>
            <person name="Santos F.R."/>
            <person name="Vidigal T.H.D.A."/>
            <person name="Brescovit A.D."/>
            <person name="Santos A.J."/>
        </authorList>
    </citation>
    <scope>NUCLEOTIDE SEQUENCE</scope>
    <source>
        <tissue evidence="1">Shoot tissue taken approximately 20 cm above the soil surface</tissue>
    </source>
</reference>
<accession>A0A0A9GPN7</accession>
<name>A0A0A9GPN7_ARUDO</name>